<dbReference type="SMART" id="SM00220">
    <property type="entry name" value="S_TKc"/>
    <property type="match status" value="1"/>
</dbReference>
<dbReference type="SMART" id="SM00028">
    <property type="entry name" value="TPR"/>
    <property type="match status" value="7"/>
</dbReference>
<keyword evidence="3" id="KW-1185">Reference proteome</keyword>
<dbReference type="SUPFAM" id="SSF81901">
    <property type="entry name" value="HCP-like"/>
    <property type="match status" value="5"/>
</dbReference>
<protein>
    <recommendedName>
        <fullName evidence="1">Protein kinase domain-containing protein</fullName>
    </recommendedName>
</protein>
<dbReference type="InterPro" id="IPR000719">
    <property type="entry name" value="Prot_kinase_dom"/>
</dbReference>
<dbReference type="Pfam" id="PF00069">
    <property type="entry name" value="Pkinase"/>
    <property type="match status" value="1"/>
</dbReference>
<dbReference type="PANTHER" id="PTHR43628">
    <property type="entry name" value="ACTIVATOR OF C KINASE PROTEIN 1-RELATED"/>
    <property type="match status" value="1"/>
</dbReference>
<feature type="domain" description="Protein kinase" evidence="1">
    <location>
        <begin position="177"/>
        <end position="433"/>
    </location>
</feature>
<dbReference type="InterPro" id="IPR011009">
    <property type="entry name" value="Kinase-like_dom_sf"/>
</dbReference>
<dbReference type="PROSITE" id="PS50011">
    <property type="entry name" value="PROTEIN_KINASE_DOM"/>
    <property type="match status" value="1"/>
</dbReference>
<dbReference type="InterPro" id="IPR006597">
    <property type="entry name" value="Sel1-like"/>
</dbReference>
<accession>A0ABR2JE09</accession>
<dbReference type="Gene3D" id="1.10.510.10">
    <property type="entry name" value="Transferase(Phosphotransferase) domain 1"/>
    <property type="match status" value="1"/>
</dbReference>
<dbReference type="InterPro" id="IPR019734">
    <property type="entry name" value="TPR_rpt"/>
</dbReference>
<evidence type="ECO:0000313" key="3">
    <source>
        <dbReference type="Proteomes" id="UP001470230"/>
    </source>
</evidence>
<evidence type="ECO:0000259" key="1">
    <source>
        <dbReference type="PROSITE" id="PS50011"/>
    </source>
</evidence>
<evidence type="ECO:0000313" key="2">
    <source>
        <dbReference type="EMBL" id="KAK8876185.1"/>
    </source>
</evidence>
<dbReference type="EMBL" id="JAPFFF010000012">
    <property type="protein sequence ID" value="KAK8876185.1"/>
    <property type="molecule type" value="Genomic_DNA"/>
</dbReference>
<reference evidence="2 3" key="1">
    <citation type="submission" date="2024-04" db="EMBL/GenBank/DDBJ databases">
        <title>Tritrichomonas musculus Genome.</title>
        <authorList>
            <person name="Alves-Ferreira E."/>
            <person name="Grigg M."/>
            <person name="Lorenzi H."/>
            <person name="Galac M."/>
        </authorList>
    </citation>
    <scope>NUCLEOTIDE SEQUENCE [LARGE SCALE GENOMIC DNA]</scope>
    <source>
        <strain evidence="2 3">EAF2021</strain>
    </source>
</reference>
<dbReference type="PROSITE" id="PS00108">
    <property type="entry name" value="PROTEIN_KINASE_ST"/>
    <property type="match status" value="1"/>
</dbReference>
<dbReference type="SMART" id="SM00671">
    <property type="entry name" value="SEL1"/>
    <property type="match status" value="19"/>
</dbReference>
<dbReference type="SUPFAM" id="SSF56112">
    <property type="entry name" value="Protein kinase-like (PK-like)"/>
    <property type="match status" value="1"/>
</dbReference>
<dbReference type="Proteomes" id="UP001470230">
    <property type="component" value="Unassembled WGS sequence"/>
</dbReference>
<comment type="caution">
    <text evidence="2">The sequence shown here is derived from an EMBL/GenBank/DDBJ whole genome shotgun (WGS) entry which is preliminary data.</text>
</comment>
<dbReference type="InterPro" id="IPR008271">
    <property type="entry name" value="Ser/Thr_kinase_AS"/>
</dbReference>
<dbReference type="Gene3D" id="1.25.40.10">
    <property type="entry name" value="Tetratricopeptide repeat domain"/>
    <property type="match status" value="5"/>
</dbReference>
<gene>
    <name evidence="2" type="ORF">M9Y10_006375</name>
</gene>
<dbReference type="Pfam" id="PF08238">
    <property type="entry name" value="Sel1"/>
    <property type="match status" value="17"/>
</dbReference>
<proteinExistence type="predicted"/>
<dbReference type="InterPro" id="IPR052945">
    <property type="entry name" value="Mitotic_Regulator"/>
</dbReference>
<dbReference type="PANTHER" id="PTHR43628:SF1">
    <property type="entry name" value="CHITIN SYNTHASE REGULATORY FACTOR 2-RELATED"/>
    <property type="match status" value="1"/>
</dbReference>
<organism evidence="2 3">
    <name type="scientific">Tritrichomonas musculus</name>
    <dbReference type="NCBI Taxonomy" id="1915356"/>
    <lineage>
        <taxon>Eukaryota</taxon>
        <taxon>Metamonada</taxon>
        <taxon>Parabasalia</taxon>
        <taxon>Tritrichomonadida</taxon>
        <taxon>Tritrichomonadidae</taxon>
        <taxon>Tritrichomonas</taxon>
    </lineage>
</organism>
<name>A0ABR2JE09_9EUKA</name>
<dbReference type="InterPro" id="IPR011990">
    <property type="entry name" value="TPR-like_helical_dom_sf"/>
</dbReference>
<sequence>MKNIFSKPKNVNDNLFNAVLCVENKCLLLKDINHDIIQSIFSNLKKQSSVVLVLNPISNIIEENERQMNIEINNFCNNFTQEIKTNDFVRNTIKPMIGYLIKRYYYPTEYFKDPSFFIFNQQIFSNEQKAKRTILNFLKNKEKDENSNQKVLNSIIDEIEESNETDNHTINFSKDDFIFLRTIDTNDMATFHLVIHIKSLFLFMIKNVYYNDKTMQFIDHEINFCSKYSHRCMVHFYGFLKEKDKIIGFVYEFMCNGTLESFIKSNQKLDEIYQLMIISRIFKAIYYLHSNFLIHRDLKPSNILLDHDFLPYVSDFETIRPIKSKTYEQSKNMYTYEIGSLYYVSPEQFYGLDISYSTDIYSFGLIIYFILEKRNLIVINDLAPCFVNDNTCIKFENTSFKSIFQLCSKCIKKEPTNRISLLNIKKNIIEEFNQFDYIELYFVTTKRINQINTSYLVQYFYEIITIQSDKKEKNTYKFFLLISQDLLNNFASNDYASFLLNLASLYIDGLKFDTNFIKARKYCEISAKLKNSEAFVVLGNFYLGGLGVEQDYSRARIYYELAAKQNNSNAYLNLGVIYSHGLGVEQNSKKAIKYYKLSASLNNKDAFYNLGILYEEGQGVEPNYLKAIKYFELAAEQRNSNAFVHLALFYEEGLGVKQDFSITMKYYNLAAELNNPDALFNLAVIYEKGQIVEQNYLKAKEYYELSLKQDKSNIDALINLGNLYSNGNGVQQDYLKAKEYYELAAEQEDYNAIYNIGYLYEYGFGVEQNLLKARELYELAGSHGVSLAYLNIGNFYSNGKGVEQNSSMAIHFFEMAAQLNNSTAIHNIGVLFYQGKGVKKDYLKAKEYFELAAQQNNHLSLYNLGCLYFNGYGVAQNYMKAKEYFELAAQQNNDNALLNLGCLYYYGLGVNRNFEKAKWFFEEAEKQNNSNALIFLGMIYFYGHSVARDYLKAKHFYELSSLQNNSYAFILLGDMYCFGSGVEQDYLIAKKYYELAAKQNNSHAFLSLGNLYYKGYGVQQNYSTAKKYYELAAFQSHPDAYLNLGILYENGDGVEQNFNMAKFYYENSAKQNNFKAFFYLGEMFSVGYHFDINIEKAIYYYKKCSEIHFVEYKPPMNIYLAFRYNRYCYRSSNNLGLIYLTVLNDLDNSIKYLKESGYGEYPFGQNNLGLLYQFFLNDIDKSLHMFMRSAEHNFSLAEFNLAHYYEKEGRNKESIEYYIRASEHENEPLIFQGIIHNDLRLEVSKMLIICFTNLKLVHYYFAQNDFVESKKYLLKSLQKLLEKSDNSFHIFVDKMNTKNIFKYLKNFILNHPLFNLKNQPNNNDDIRKYLNDIDTQEDFINESSKKTRKSREINYKEQLFKDKKECQKYVLNINAFTDVAKFFDFVINDDKLKYYFLEEIRDIISFIEKILYSAPYSILFGRIDIVEPNPTKNKKSNLKDINQYFYEGFEINIDN</sequence>